<dbReference type="SMART" id="SM00369">
    <property type="entry name" value="LRR_TYP"/>
    <property type="match status" value="3"/>
</dbReference>
<dbReference type="AlphaFoldDB" id="A0A267FTM2"/>
<keyword evidence="2" id="KW-0677">Repeat</keyword>
<feature type="compositionally biased region" description="Basic and acidic residues" evidence="3">
    <location>
        <begin position="17"/>
        <end position="26"/>
    </location>
</feature>
<feature type="compositionally biased region" description="Low complexity" evidence="3">
    <location>
        <begin position="290"/>
        <end position="304"/>
    </location>
</feature>
<keyword evidence="5" id="KW-1185">Reference proteome</keyword>
<dbReference type="Proteomes" id="UP000215902">
    <property type="component" value="Unassembled WGS sequence"/>
</dbReference>
<dbReference type="EMBL" id="NIVC01000763">
    <property type="protein sequence ID" value="PAA77131.1"/>
    <property type="molecule type" value="Genomic_DNA"/>
</dbReference>
<dbReference type="SUPFAM" id="SSF52075">
    <property type="entry name" value="Outer arm dynein light chain 1"/>
    <property type="match status" value="1"/>
</dbReference>
<evidence type="ECO:0000256" key="3">
    <source>
        <dbReference type="SAM" id="MobiDB-lite"/>
    </source>
</evidence>
<dbReference type="InterPro" id="IPR001611">
    <property type="entry name" value="Leu-rich_rpt"/>
</dbReference>
<evidence type="ECO:0000313" key="4">
    <source>
        <dbReference type="EMBL" id="PAA77131.1"/>
    </source>
</evidence>
<dbReference type="Gene3D" id="3.80.10.10">
    <property type="entry name" value="Ribonuclease Inhibitor"/>
    <property type="match status" value="1"/>
</dbReference>
<keyword evidence="1" id="KW-0433">Leucine-rich repeat</keyword>
<protein>
    <submittedName>
        <fullName evidence="4">Uncharacterized protein</fullName>
    </submittedName>
</protein>
<dbReference type="PRINTS" id="PR00019">
    <property type="entry name" value="LEURICHRPT"/>
</dbReference>
<evidence type="ECO:0000256" key="1">
    <source>
        <dbReference type="ARBA" id="ARBA00022614"/>
    </source>
</evidence>
<dbReference type="GO" id="GO:0005886">
    <property type="term" value="C:plasma membrane"/>
    <property type="evidence" value="ECO:0007669"/>
    <property type="project" value="TreeGrafter"/>
</dbReference>
<comment type="caution">
    <text evidence="4">The sequence shown here is derived from an EMBL/GenBank/DDBJ whole genome shotgun (WGS) entry which is preliminary data.</text>
</comment>
<feature type="compositionally biased region" description="Low complexity" evidence="3">
    <location>
        <begin position="338"/>
        <end position="354"/>
    </location>
</feature>
<dbReference type="InterPro" id="IPR050541">
    <property type="entry name" value="LRR_TM_domain-containing"/>
</dbReference>
<accession>A0A267FTM2</accession>
<dbReference type="PANTHER" id="PTHR24369:SF193">
    <property type="entry name" value="LEUCINE RICH REPEAT CONTAINING 8 VRAC SUBUNIT C"/>
    <property type="match status" value="1"/>
</dbReference>
<proteinExistence type="predicted"/>
<dbReference type="PROSITE" id="PS51450">
    <property type="entry name" value="LRR"/>
    <property type="match status" value="1"/>
</dbReference>
<dbReference type="InterPro" id="IPR032675">
    <property type="entry name" value="LRR_dom_sf"/>
</dbReference>
<feature type="non-terminal residue" evidence="4">
    <location>
        <position position="1"/>
    </location>
</feature>
<dbReference type="Pfam" id="PF13855">
    <property type="entry name" value="LRR_8"/>
    <property type="match status" value="1"/>
</dbReference>
<reference evidence="4 5" key="1">
    <citation type="submission" date="2017-06" db="EMBL/GenBank/DDBJ databases">
        <title>A platform for efficient transgenesis in Macrostomum lignano, a flatworm model organism for stem cell research.</title>
        <authorList>
            <person name="Berezikov E."/>
        </authorList>
    </citation>
    <scope>NUCLEOTIDE SEQUENCE [LARGE SCALE GENOMIC DNA]</scope>
    <source>
        <strain evidence="4">DV1</strain>
        <tissue evidence="4">Whole organism</tissue>
    </source>
</reference>
<evidence type="ECO:0000256" key="2">
    <source>
        <dbReference type="ARBA" id="ARBA00022737"/>
    </source>
</evidence>
<dbReference type="STRING" id="282301.A0A267FTM2"/>
<name>A0A267FTM2_9PLAT</name>
<dbReference type="InterPro" id="IPR003591">
    <property type="entry name" value="Leu-rich_rpt_typical-subtyp"/>
</dbReference>
<sequence>CMAALNPGSLSHAAGSNKEKNCKAGRSKAELSKSTLSLRGLRLTQLPPLPRLHCLVRLDLSHNRLADLPDSWPADAPGQSLPLLQELLVSHNRLNRVPAWFAALDGLRLLDLSHNRLRRYPRELLRLPRLSRLLLNGNPIINLSSESRGFDSACSRRPLTDRQQQQIGQDYSTSYQDCLATTSGQSVGQGIRLGTNPESLIPKVDSKKFRLKNRPQANVSTASKTAFPAMRTSSGTIFTTSGAALKASIAASSTSGVTSTTSGVTSTTSGVASKVYSVSSIASGAGRECTTSGTASTTSGVASTTSGVAYTTSGVACTTSGTASTTSDVASTTSDVASTTSGAALSASNSSNRPPRLRDLLSPSCPAVGLLNRVESSSAAEIDWQTQQIAKADSDSSLVVVGLLATLLPRPSEVSSDALRLLPDKLAPKLRPAADLTLASPPARLLAPALALQLPLGVAARRRRDYVVCIGHIADAAVESSGSIRWRPLDSEFVRVRVADGGLRVTVSAADSGRLLAPAAYCALAVASAPEAAVLLSPDSSVQAVLSDVPGQPRLEFPAGCVQWTAESPCRAVLRCPLYAKDSTAKEEAEAFELLRLLNACLISSHFAGQ</sequence>
<gene>
    <name evidence="4" type="ORF">BOX15_Mlig016914g2</name>
</gene>
<feature type="region of interest" description="Disordered" evidence="3">
    <location>
        <begin position="6"/>
        <end position="26"/>
    </location>
</feature>
<evidence type="ECO:0000313" key="5">
    <source>
        <dbReference type="Proteomes" id="UP000215902"/>
    </source>
</evidence>
<feature type="region of interest" description="Disordered" evidence="3">
    <location>
        <begin position="338"/>
        <end position="359"/>
    </location>
</feature>
<dbReference type="PANTHER" id="PTHR24369">
    <property type="entry name" value="ANTIGEN BSP, PUTATIVE-RELATED"/>
    <property type="match status" value="1"/>
</dbReference>
<feature type="region of interest" description="Disordered" evidence="3">
    <location>
        <begin position="285"/>
        <end position="304"/>
    </location>
</feature>
<organism evidence="4 5">
    <name type="scientific">Macrostomum lignano</name>
    <dbReference type="NCBI Taxonomy" id="282301"/>
    <lineage>
        <taxon>Eukaryota</taxon>
        <taxon>Metazoa</taxon>
        <taxon>Spiralia</taxon>
        <taxon>Lophotrochozoa</taxon>
        <taxon>Platyhelminthes</taxon>
        <taxon>Rhabditophora</taxon>
        <taxon>Macrostomorpha</taxon>
        <taxon>Macrostomida</taxon>
        <taxon>Macrostomidae</taxon>
        <taxon>Macrostomum</taxon>
    </lineage>
</organism>